<reference evidence="2 3" key="1">
    <citation type="journal article" date="2014" name="Science">
        <title>Plant genetics. Early allopolyploid evolution in the post-Neolithic Brassica napus oilseed genome.</title>
        <authorList>
            <person name="Chalhoub B."/>
            <person name="Denoeud F."/>
            <person name="Liu S."/>
            <person name="Parkin I.A."/>
            <person name="Tang H."/>
            <person name="Wang X."/>
            <person name="Chiquet J."/>
            <person name="Belcram H."/>
            <person name="Tong C."/>
            <person name="Samans B."/>
            <person name="Correa M."/>
            <person name="Da Silva C."/>
            <person name="Just J."/>
            <person name="Falentin C."/>
            <person name="Koh C.S."/>
            <person name="Le Clainche I."/>
            <person name="Bernard M."/>
            <person name="Bento P."/>
            <person name="Noel B."/>
            <person name="Labadie K."/>
            <person name="Alberti A."/>
            <person name="Charles M."/>
            <person name="Arnaud D."/>
            <person name="Guo H."/>
            <person name="Daviaud C."/>
            <person name="Alamery S."/>
            <person name="Jabbari K."/>
            <person name="Zhao M."/>
            <person name="Edger P.P."/>
            <person name="Chelaifa H."/>
            <person name="Tack D."/>
            <person name="Lassalle G."/>
            <person name="Mestiri I."/>
            <person name="Schnel N."/>
            <person name="Le Paslier M.C."/>
            <person name="Fan G."/>
            <person name="Renault V."/>
            <person name="Bayer P.E."/>
            <person name="Golicz A.A."/>
            <person name="Manoli S."/>
            <person name="Lee T.H."/>
            <person name="Thi V.H."/>
            <person name="Chalabi S."/>
            <person name="Hu Q."/>
            <person name="Fan C."/>
            <person name="Tollenaere R."/>
            <person name="Lu Y."/>
            <person name="Battail C."/>
            <person name="Shen J."/>
            <person name="Sidebottom C.H."/>
            <person name="Wang X."/>
            <person name="Canaguier A."/>
            <person name="Chauveau A."/>
            <person name="Berard A."/>
            <person name="Deniot G."/>
            <person name="Guan M."/>
            <person name="Liu Z."/>
            <person name="Sun F."/>
            <person name="Lim Y.P."/>
            <person name="Lyons E."/>
            <person name="Town C.D."/>
            <person name="Bancroft I."/>
            <person name="Wang X."/>
            <person name="Meng J."/>
            <person name="Ma J."/>
            <person name="Pires J.C."/>
            <person name="King G.J."/>
            <person name="Brunel D."/>
            <person name="Delourme R."/>
            <person name="Renard M."/>
            <person name="Aury J.M."/>
            <person name="Adams K.L."/>
            <person name="Batley J."/>
            <person name="Snowdon R.J."/>
            <person name="Tost J."/>
            <person name="Edwards D."/>
            <person name="Zhou Y."/>
            <person name="Hua W."/>
            <person name="Sharpe A.G."/>
            <person name="Paterson A.H."/>
            <person name="Guan C."/>
            <person name="Wincker P."/>
        </authorList>
    </citation>
    <scope>NUCLEOTIDE SEQUENCE [LARGE SCALE GENOMIC DNA]</scope>
    <source>
        <strain evidence="3">cv. Darmor-bzh</strain>
    </source>
</reference>
<sequence>MAITIKTLVTFVFTILFIVYSVHCDTAVTTDDAPFYGGMKIDDVCFNFDKPCEKAGGVLKACDDFCTEHYLVGGYCNGQGKCCCIHQHQV</sequence>
<proteinExistence type="predicted"/>
<name>A0A078H0P4_BRANA</name>
<dbReference type="Gramene" id="CDY30398">
    <property type="protein sequence ID" value="CDY30398"/>
    <property type="gene ID" value="GSBRNA2T00045094001"/>
</dbReference>
<organism evidence="2 3">
    <name type="scientific">Brassica napus</name>
    <name type="common">Rape</name>
    <dbReference type="NCBI Taxonomy" id="3708"/>
    <lineage>
        <taxon>Eukaryota</taxon>
        <taxon>Viridiplantae</taxon>
        <taxon>Streptophyta</taxon>
        <taxon>Embryophyta</taxon>
        <taxon>Tracheophyta</taxon>
        <taxon>Spermatophyta</taxon>
        <taxon>Magnoliopsida</taxon>
        <taxon>eudicotyledons</taxon>
        <taxon>Gunneridae</taxon>
        <taxon>Pentapetalae</taxon>
        <taxon>rosids</taxon>
        <taxon>malvids</taxon>
        <taxon>Brassicales</taxon>
        <taxon>Brassicaceae</taxon>
        <taxon>Brassiceae</taxon>
        <taxon>Brassica</taxon>
    </lineage>
</organism>
<keyword evidence="1" id="KW-0732">Signal</keyword>
<accession>A0A078H0P4</accession>
<dbReference type="EMBL" id="LK032253">
    <property type="protein sequence ID" value="CDY30398.1"/>
    <property type="molecule type" value="Genomic_DNA"/>
</dbReference>
<dbReference type="Proteomes" id="UP000028999">
    <property type="component" value="Unassembled WGS sequence"/>
</dbReference>
<evidence type="ECO:0000313" key="3">
    <source>
        <dbReference type="Proteomes" id="UP000028999"/>
    </source>
</evidence>
<dbReference type="PaxDb" id="3708-A0A078H0P4"/>
<dbReference type="AlphaFoldDB" id="A0A078H0P4"/>
<protein>
    <submittedName>
        <fullName evidence="2">BnaA04g24990D protein</fullName>
    </submittedName>
</protein>
<gene>
    <name evidence="2" type="primary">BnaA04g24990D</name>
    <name evidence="2" type="ORF">GSBRNA2T00045094001</name>
</gene>
<feature type="chain" id="PRO_5044539542" evidence="1">
    <location>
        <begin position="25"/>
        <end position="90"/>
    </location>
</feature>
<evidence type="ECO:0000313" key="2">
    <source>
        <dbReference type="EMBL" id="CDY30398.1"/>
    </source>
</evidence>
<feature type="signal peptide" evidence="1">
    <location>
        <begin position="1"/>
        <end position="24"/>
    </location>
</feature>
<evidence type="ECO:0000256" key="1">
    <source>
        <dbReference type="SAM" id="SignalP"/>
    </source>
</evidence>
<keyword evidence="3" id="KW-1185">Reference proteome</keyword>